<dbReference type="EMBL" id="JMQP01000002">
    <property type="protein sequence ID" value="KIS35747.1"/>
    <property type="molecule type" value="Genomic_DNA"/>
</dbReference>
<organism evidence="2 3">
    <name type="scientific">Haemophilus influenzae</name>
    <dbReference type="NCBI Taxonomy" id="727"/>
    <lineage>
        <taxon>Bacteria</taxon>
        <taxon>Pseudomonadati</taxon>
        <taxon>Pseudomonadota</taxon>
        <taxon>Gammaproteobacteria</taxon>
        <taxon>Pasteurellales</taxon>
        <taxon>Pasteurellaceae</taxon>
        <taxon>Haemophilus</taxon>
    </lineage>
</organism>
<dbReference type="AlphaFoldDB" id="A0A158SY03"/>
<evidence type="ECO:0000256" key="1">
    <source>
        <dbReference type="SAM" id="Phobius"/>
    </source>
</evidence>
<sequence length="34" mass="4008">MLNHIGFAGRIMLILMILVKYFFTKKVILCLFGY</sequence>
<proteinExistence type="predicted"/>
<protein>
    <submittedName>
        <fullName evidence="2">Uncharacterized protein</fullName>
    </submittedName>
</protein>
<reference evidence="2 3" key="1">
    <citation type="submission" date="2014-05" db="EMBL/GenBank/DDBJ databases">
        <title>Methylome analysis of the phasevarions of Haemophilus influenzae.</title>
        <authorList>
            <person name="Atack J.M."/>
            <person name="Fox K.L."/>
            <person name="Power P.M."/>
            <person name="Clark T."/>
            <person name="Jurcisek J."/>
            <person name="Korlach J."/>
            <person name="Bakaletz L.O."/>
            <person name="Jennings M.P."/>
        </authorList>
    </citation>
    <scope>NUCLEOTIDE SEQUENCE [LARGE SCALE GENOMIC DNA]</scope>
    <source>
        <strain evidence="2 3">1209</strain>
    </source>
</reference>
<feature type="transmembrane region" description="Helical" evidence="1">
    <location>
        <begin position="6"/>
        <end position="23"/>
    </location>
</feature>
<keyword evidence="1" id="KW-0472">Membrane</keyword>
<name>A0A158SY03_HAEIF</name>
<evidence type="ECO:0000313" key="3">
    <source>
        <dbReference type="Proteomes" id="UP000050700"/>
    </source>
</evidence>
<keyword evidence="1" id="KW-0812">Transmembrane</keyword>
<dbReference type="Proteomes" id="UP000050700">
    <property type="component" value="Unassembled WGS sequence"/>
</dbReference>
<gene>
    <name evidence="2" type="ORF">NTHI1209_01359</name>
</gene>
<comment type="caution">
    <text evidence="2">The sequence shown here is derived from an EMBL/GenBank/DDBJ whole genome shotgun (WGS) entry which is preliminary data.</text>
</comment>
<accession>A0A158SY03</accession>
<keyword evidence="1" id="KW-1133">Transmembrane helix</keyword>
<evidence type="ECO:0000313" key="2">
    <source>
        <dbReference type="EMBL" id="KIS35747.1"/>
    </source>
</evidence>